<name>A0A3N4L3T9_9PEZI</name>
<keyword evidence="2" id="KW-0732">Signal</keyword>
<reference evidence="3 4" key="1">
    <citation type="journal article" date="2018" name="Nat. Ecol. Evol.">
        <title>Pezizomycetes genomes reveal the molecular basis of ectomycorrhizal truffle lifestyle.</title>
        <authorList>
            <person name="Murat C."/>
            <person name="Payen T."/>
            <person name="Noel B."/>
            <person name="Kuo A."/>
            <person name="Morin E."/>
            <person name="Chen J."/>
            <person name="Kohler A."/>
            <person name="Krizsan K."/>
            <person name="Balestrini R."/>
            <person name="Da Silva C."/>
            <person name="Montanini B."/>
            <person name="Hainaut M."/>
            <person name="Levati E."/>
            <person name="Barry K.W."/>
            <person name="Belfiori B."/>
            <person name="Cichocki N."/>
            <person name="Clum A."/>
            <person name="Dockter R.B."/>
            <person name="Fauchery L."/>
            <person name="Guy J."/>
            <person name="Iotti M."/>
            <person name="Le Tacon F."/>
            <person name="Lindquist E.A."/>
            <person name="Lipzen A."/>
            <person name="Malagnac F."/>
            <person name="Mello A."/>
            <person name="Molinier V."/>
            <person name="Miyauchi S."/>
            <person name="Poulain J."/>
            <person name="Riccioni C."/>
            <person name="Rubini A."/>
            <person name="Sitrit Y."/>
            <person name="Splivallo R."/>
            <person name="Traeger S."/>
            <person name="Wang M."/>
            <person name="Zifcakova L."/>
            <person name="Wipf D."/>
            <person name="Zambonelli A."/>
            <person name="Paolocci F."/>
            <person name="Nowrousian M."/>
            <person name="Ottonello S."/>
            <person name="Baldrian P."/>
            <person name="Spatafora J.W."/>
            <person name="Henrissat B."/>
            <person name="Nagy L.G."/>
            <person name="Aury J.M."/>
            <person name="Wincker P."/>
            <person name="Grigoriev I.V."/>
            <person name="Bonfante P."/>
            <person name="Martin F.M."/>
        </authorList>
    </citation>
    <scope>NUCLEOTIDE SEQUENCE [LARGE SCALE GENOMIC DNA]</scope>
    <source>
        <strain evidence="3 4">CCBAS932</strain>
    </source>
</reference>
<accession>A0A3N4L3T9</accession>
<evidence type="ECO:0000256" key="2">
    <source>
        <dbReference type="SAM" id="SignalP"/>
    </source>
</evidence>
<evidence type="ECO:0000313" key="3">
    <source>
        <dbReference type="EMBL" id="RPB17560.1"/>
    </source>
</evidence>
<dbReference type="InParanoid" id="A0A3N4L3T9"/>
<dbReference type="AlphaFoldDB" id="A0A3N4L3T9"/>
<feature type="region of interest" description="Disordered" evidence="1">
    <location>
        <begin position="36"/>
        <end position="90"/>
    </location>
</feature>
<feature type="signal peptide" evidence="2">
    <location>
        <begin position="1"/>
        <end position="27"/>
    </location>
</feature>
<sequence>MCRSHFSRVHAFFFACAFIWRVWRKEALYSLAANPPTTINHYDQSRHTQAKSPRSRSSAFEMRRRILNPAGGWNGREKEYSPEPAISVLP</sequence>
<proteinExistence type="predicted"/>
<evidence type="ECO:0000313" key="4">
    <source>
        <dbReference type="Proteomes" id="UP000277580"/>
    </source>
</evidence>
<dbReference type="Proteomes" id="UP000277580">
    <property type="component" value="Unassembled WGS sequence"/>
</dbReference>
<gene>
    <name evidence="3" type="ORF">P167DRAFT_531119</name>
</gene>
<dbReference type="EMBL" id="ML119105">
    <property type="protein sequence ID" value="RPB17560.1"/>
    <property type="molecule type" value="Genomic_DNA"/>
</dbReference>
<keyword evidence="4" id="KW-1185">Reference proteome</keyword>
<evidence type="ECO:0008006" key="5">
    <source>
        <dbReference type="Google" id="ProtNLM"/>
    </source>
</evidence>
<protein>
    <recommendedName>
        <fullName evidence="5">Secreted protein</fullName>
    </recommendedName>
</protein>
<feature type="chain" id="PRO_5018037405" description="Secreted protein" evidence="2">
    <location>
        <begin position="28"/>
        <end position="90"/>
    </location>
</feature>
<evidence type="ECO:0000256" key="1">
    <source>
        <dbReference type="SAM" id="MobiDB-lite"/>
    </source>
</evidence>
<organism evidence="3 4">
    <name type="scientific">Morchella conica CCBAS932</name>
    <dbReference type="NCBI Taxonomy" id="1392247"/>
    <lineage>
        <taxon>Eukaryota</taxon>
        <taxon>Fungi</taxon>
        <taxon>Dikarya</taxon>
        <taxon>Ascomycota</taxon>
        <taxon>Pezizomycotina</taxon>
        <taxon>Pezizomycetes</taxon>
        <taxon>Pezizales</taxon>
        <taxon>Morchellaceae</taxon>
        <taxon>Morchella</taxon>
    </lineage>
</organism>